<reference evidence="4 5" key="1">
    <citation type="submission" date="2016-10" db="EMBL/GenBank/DDBJ databases">
        <authorList>
            <person name="de Groot N.N."/>
        </authorList>
    </citation>
    <scope>NUCLEOTIDE SEQUENCE [LARGE SCALE GENOMIC DNA]</scope>
    <source>
        <strain evidence="4 5">RK1</strain>
    </source>
</reference>
<accession>A0A1I3KYL9</accession>
<gene>
    <name evidence="4" type="ORF">SAMN05444682_105344</name>
</gene>
<evidence type="ECO:0000256" key="1">
    <source>
        <dbReference type="ARBA" id="ARBA00022729"/>
    </source>
</evidence>
<feature type="signal peptide" evidence="2">
    <location>
        <begin position="1"/>
        <end position="19"/>
    </location>
</feature>
<dbReference type="AlphaFoldDB" id="A0A1I3KYL9"/>
<sequence>MQKLGLFLLFVLSVLITNAQTSAEIPRHSFSLGPMAGYNVKNKGFAYGGSAMYEFRPFKRFGFTAALTFDQTRVDVSDINYNPVASKEVFGNEWIENVYSLNVGPRFYLGDFYLGAALGIGYTKGYTTLSDGSTLNNGHAYGLYKNFGAGYQIKLRNRDVIEAEAAVFGTHATKIGGTIRYKFGR</sequence>
<dbReference type="Proteomes" id="UP000198670">
    <property type="component" value="Unassembled WGS sequence"/>
</dbReference>
<feature type="chain" id="PRO_5011441538" evidence="2">
    <location>
        <begin position="20"/>
        <end position="185"/>
    </location>
</feature>
<evidence type="ECO:0000256" key="2">
    <source>
        <dbReference type="SAM" id="SignalP"/>
    </source>
</evidence>
<keyword evidence="5" id="KW-1185">Reference proteome</keyword>
<proteinExistence type="predicted"/>
<keyword evidence="1 2" id="KW-0732">Signal</keyword>
<name>A0A1I3KYL9_9SPHI</name>
<protein>
    <submittedName>
        <fullName evidence="4">Outer membrane protein beta-barrel domain-containing protein</fullName>
    </submittedName>
</protein>
<dbReference type="InterPro" id="IPR011250">
    <property type="entry name" value="OMP/PagP_B-barrel"/>
</dbReference>
<organism evidence="4 5">
    <name type="scientific">Parapedobacter indicus</name>
    <dbReference type="NCBI Taxonomy" id="1477437"/>
    <lineage>
        <taxon>Bacteria</taxon>
        <taxon>Pseudomonadati</taxon>
        <taxon>Bacteroidota</taxon>
        <taxon>Sphingobacteriia</taxon>
        <taxon>Sphingobacteriales</taxon>
        <taxon>Sphingobacteriaceae</taxon>
        <taxon>Parapedobacter</taxon>
    </lineage>
</organism>
<evidence type="ECO:0000313" key="5">
    <source>
        <dbReference type="Proteomes" id="UP000198670"/>
    </source>
</evidence>
<dbReference type="InterPro" id="IPR027385">
    <property type="entry name" value="Beta-barrel_OMP"/>
</dbReference>
<dbReference type="Pfam" id="PF13505">
    <property type="entry name" value="OMP_b-brl"/>
    <property type="match status" value="1"/>
</dbReference>
<feature type="domain" description="Outer membrane protein beta-barrel" evidence="3">
    <location>
        <begin position="11"/>
        <end position="153"/>
    </location>
</feature>
<evidence type="ECO:0000313" key="4">
    <source>
        <dbReference type="EMBL" id="SFI77599.1"/>
    </source>
</evidence>
<dbReference type="SUPFAM" id="SSF56925">
    <property type="entry name" value="OMPA-like"/>
    <property type="match status" value="1"/>
</dbReference>
<dbReference type="EMBL" id="FOQO01000005">
    <property type="protein sequence ID" value="SFI77599.1"/>
    <property type="molecule type" value="Genomic_DNA"/>
</dbReference>
<evidence type="ECO:0000259" key="3">
    <source>
        <dbReference type="Pfam" id="PF13505"/>
    </source>
</evidence>
<dbReference type="STRING" id="1477437.SAMN05444682_105344"/>